<dbReference type="Pfam" id="PF04347">
    <property type="entry name" value="FliO"/>
    <property type="match status" value="1"/>
</dbReference>
<keyword evidence="4" id="KW-1133">Transmembrane helix</keyword>
<evidence type="ECO:0000256" key="3">
    <source>
        <dbReference type="ARBA" id="ARBA00022692"/>
    </source>
</evidence>
<name>A0A1C0YL10_9BACL</name>
<evidence type="ECO:0000256" key="5">
    <source>
        <dbReference type="ARBA" id="ARBA00023136"/>
    </source>
</evidence>
<dbReference type="InterPro" id="IPR023378">
    <property type="entry name" value="YheA/YmcA-like_dom_sf"/>
</dbReference>
<dbReference type="EMBL" id="MASJ01000003">
    <property type="protein sequence ID" value="OCS87840.1"/>
    <property type="molecule type" value="Genomic_DNA"/>
</dbReference>
<keyword evidence="3" id="KW-0812">Transmembrane</keyword>
<dbReference type="GO" id="GO:0044781">
    <property type="term" value="P:bacterial-type flagellum organization"/>
    <property type="evidence" value="ECO:0007669"/>
    <property type="project" value="InterPro"/>
</dbReference>
<accession>A0A1C0YL10</accession>
<keyword evidence="7" id="KW-1185">Reference proteome</keyword>
<dbReference type="SUPFAM" id="SSF158622">
    <property type="entry name" value="YheA/YmcA-like"/>
    <property type="match status" value="1"/>
</dbReference>
<comment type="caution">
    <text evidence="6">The sequence shown here is derived from an EMBL/GenBank/DDBJ whole genome shotgun (WGS) entry which is preliminary data.</text>
</comment>
<evidence type="ECO:0000256" key="2">
    <source>
        <dbReference type="ARBA" id="ARBA00022475"/>
    </source>
</evidence>
<evidence type="ECO:0000256" key="4">
    <source>
        <dbReference type="ARBA" id="ARBA00022989"/>
    </source>
</evidence>
<dbReference type="GO" id="GO:0016020">
    <property type="term" value="C:membrane"/>
    <property type="evidence" value="ECO:0007669"/>
    <property type="project" value="InterPro"/>
</dbReference>
<protein>
    <recommendedName>
        <fullName evidence="8">Flagellar protein</fullName>
    </recommendedName>
</protein>
<evidence type="ECO:0000313" key="6">
    <source>
        <dbReference type="EMBL" id="OCS87840.1"/>
    </source>
</evidence>
<reference evidence="6 7" key="1">
    <citation type="submission" date="2016-07" db="EMBL/GenBank/DDBJ databases">
        <title>Caryophanon tenue genome sequencing.</title>
        <authorList>
            <person name="Verma A."/>
            <person name="Pal Y."/>
            <person name="Krishnamurthi S."/>
        </authorList>
    </citation>
    <scope>NUCLEOTIDE SEQUENCE [LARGE SCALE GENOMIC DNA]</scope>
    <source>
        <strain evidence="6 7">DSM 14152</strain>
    </source>
</reference>
<comment type="subcellular location">
    <subcellularLocation>
        <location evidence="1">Cell membrane</location>
    </subcellularLocation>
</comment>
<sequence length="201" mass="22579">MIVAFGAPIHTQASVSDNINATQECLQNPDVACPDTTPTAAEMETPSAAVSFNAWEYVKMLGTFVLVIALLFLVLKFVTKRNQRVQQHALMQNLGGVPVGQQKSIQLVKVGNKIMMVGVGDNVQLLKELDDQEEIEALLSIYNAQQSDEELLPYFMKFFKKKQQSAPPQDFGAELNKRLAEIKQGRAQELEQWRQKEDNER</sequence>
<gene>
    <name evidence="6" type="ORF">A6M13_10305</name>
</gene>
<keyword evidence="5" id="KW-0472">Membrane</keyword>
<dbReference type="STRING" id="33978.A6M13_10305"/>
<evidence type="ECO:0008006" key="8">
    <source>
        <dbReference type="Google" id="ProtNLM"/>
    </source>
</evidence>
<evidence type="ECO:0000313" key="7">
    <source>
        <dbReference type="Proteomes" id="UP000093199"/>
    </source>
</evidence>
<dbReference type="Proteomes" id="UP000093199">
    <property type="component" value="Unassembled WGS sequence"/>
</dbReference>
<proteinExistence type="predicted"/>
<evidence type="ECO:0000256" key="1">
    <source>
        <dbReference type="ARBA" id="ARBA00004236"/>
    </source>
</evidence>
<keyword evidence="2" id="KW-1003">Cell membrane</keyword>
<organism evidence="6 7">
    <name type="scientific">Caryophanon tenue</name>
    <dbReference type="NCBI Taxonomy" id="33978"/>
    <lineage>
        <taxon>Bacteria</taxon>
        <taxon>Bacillati</taxon>
        <taxon>Bacillota</taxon>
        <taxon>Bacilli</taxon>
        <taxon>Bacillales</taxon>
        <taxon>Caryophanaceae</taxon>
        <taxon>Caryophanon</taxon>
    </lineage>
</organism>
<dbReference type="InterPro" id="IPR022781">
    <property type="entry name" value="Flagellar_biosynth_FliO"/>
</dbReference>
<dbReference type="AlphaFoldDB" id="A0A1C0YL10"/>